<comment type="caution">
    <text evidence="1">The sequence shown here is derived from an EMBL/GenBank/DDBJ whole genome shotgun (WGS) entry which is preliminary data.</text>
</comment>
<organism evidence="1 2">
    <name type="scientific">Stylosanthes scabra</name>
    <dbReference type="NCBI Taxonomy" id="79078"/>
    <lineage>
        <taxon>Eukaryota</taxon>
        <taxon>Viridiplantae</taxon>
        <taxon>Streptophyta</taxon>
        <taxon>Embryophyta</taxon>
        <taxon>Tracheophyta</taxon>
        <taxon>Spermatophyta</taxon>
        <taxon>Magnoliopsida</taxon>
        <taxon>eudicotyledons</taxon>
        <taxon>Gunneridae</taxon>
        <taxon>Pentapetalae</taxon>
        <taxon>rosids</taxon>
        <taxon>fabids</taxon>
        <taxon>Fabales</taxon>
        <taxon>Fabaceae</taxon>
        <taxon>Papilionoideae</taxon>
        <taxon>50 kb inversion clade</taxon>
        <taxon>dalbergioids sensu lato</taxon>
        <taxon>Dalbergieae</taxon>
        <taxon>Pterocarpus clade</taxon>
        <taxon>Stylosanthes</taxon>
    </lineage>
</organism>
<dbReference type="Proteomes" id="UP001341840">
    <property type="component" value="Unassembled WGS sequence"/>
</dbReference>
<dbReference type="EMBL" id="JASCZI010151118">
    <property type="protein sequence ID" value="MED6169710.1"/>
    <property type="molecule type" value="Genomic_DNA"/>
</dbReference>
<evidence type="ECO:0008006" key="3">
    <source>
        <dbReference type="Google" id="ProtNLM"/>
    </source>
</evidence>
<evidence type="ECO:0000313" key="2">
    <source>
        <dbReference type="Proteomes" id="UP001341840"/>
    </source>
</evidence>
<reference evidence="1 2" key="1">
    <citation type="journal article" date="2023" name="Plants (Basel)">
        <title>Bridging the Gap: Combining Genomics and Transcriptomics Approaches to Understand Stylosanthes scabra, an Orphan Legume from the Brazilian Caatinga.</title>
        <authorList>
            <person name="Ferreira-Neto J.R.C."/>
            <person name="da Silva M.D."/>
            <person name="Binneck E."/>
            <person name="de Melo N.F."/>
            <person name="da Silva R.H."/>
            <person name="de Melo A.L.T.M."/>
            <person name="Pandolfi V."/>
            <person name="Bustamante F.O."/>
            <person name="Brasileiro-Vidal A.C."/>
            <person name="Benko-Iseppon A.M."/>
        </authorList>
    </citation>
    <scope>NUCLEOTIDE SEQUENCE [LARGE SCALE GENOMIC DNA]</scope>
    <source>
        <tissue evidence="1">Leaves</tissue>
    </source>
</reference>
<proteinExistence type="predicted"/>
<name>A0ABU6V7R5_9FABA</name>
<protein>
    <recommendedName>
        <fullName evidence="3">F-box protein</fullName>
    </recommendedName>
</protein>
<sequence>MSKNRSLIVGMGYPPTDQVSHHLIRLYLGSTQQVNFVLPRPNWFNANCVIVESDHGVVCFRFTMRDPNSWILIWNPLTLNERVLPDDSPEHCCLSMSVFGVSYMRDSQKYCLVHVFKCQYKEETM</sequence>
<keyword evidence="2" id="KW-1185">Reference proteome</keyword>
<gene>
    <name evidence="1" type="ORF">PIB30_023734</name>
</gene>
<accession>A0ABU6V7R5</accession>
<evidence type="ECO:0000313" key="1">
    <source>
        <dbReference type="EMBL" id="MED6169710.1"/>
    </source>
</evidence>